<sequence length="175" mass="19591">MDNQLKSDERGYTSEASNTNDVVQQDGHVTTNEKLHITRTGIDLVTEPTDHFRVNVSAAAAKYTRLFEVLLVKAAFSSFQIDRLHDDIPLDISSYNGILYTTGSLMAYSNKTLKVNIQGQPIMMPFGRHLDIRVDVFVQPTALSPIGDCGKYYAGTLTVNNDRRRHCISLLILFP</sequence>
<feature type="compositionally biased region" description="Polar residues" evidence="1">
    <location>
        <begin position="14"/>
        <end position="30"/>
    </location>
</feature>
<comment type="caution">
    <text evidence="2">The sequence shown here is derived from an EMBL/GenBank/DDBJ whole genome shotgun (WGS) entry which is preliminary data.</text>
</comment>
<dbReference type="AlphaFoldDB" id="A0AAD9N2K9"/>
<protein>
    <submittedName>
        <fullName evidence="2">Uncharacterized protein</fullName>
    </submittedName>
</protein>
<dbReference type="EMBL" id="JAODUP010000321">
    <property type="protein sequence ID" value="KAK2152711.1"/>
    <property type="molecule type" value="Genomic_DNA"/>
</dbReference>
<organism evidence="2 3">
    <name type="scientific">Paralvinella palmiformis</name>
    <dbReference type="NCBI Taxonomy" id="53620"/>
    <lineage>
        <taxon>Eukaryota</taxon>
        <taxon>Metazoa</taxon>
        <taxon>Spiralia</taxon>
        <taxon>Lophotrochozoa</taxon>
        <taxon>Annelida</taxon>
        <taxon>Polychaeta</taxon>
        <taxon>Sedentaria</taxon>
        <taxon>Canalipalpata</taxon>
        <taxon>Terebellida</taxon>
        <taxon>Terebelliformia</taxon>
        <taxon>Alvinellidae</taxon>
        <taxon>Paralvinella</taxon>
    </lineage>
</organism>
<evidence type="ECO:0000313" key="3">
    <source>
        <dbReference type="Proteomes" id="UP001208570"/>
    </source>
</evidence>
<name>A0AAD9N2K9_9ANNE</name>
<accession>A0AAD9N2K9</accession>
<dbReference type="Proteomes" id="UP001208570">
    <property type="component" value="Unassembled WGS sequence"/>
</dbReference>
<evidence type="ECO:0000256" key="1">
    <source>
        <dbReference type="SAM" id="MobiDB-lite"/>
    </source>
</evidence>
<keyword evidence="3" id="KW-1185">Reference proteome</keyword>
<reference evidence="2" key="1">
    <citation type="journal article" date="2023" name="Mol. Biol. Evol.">
        <title>Third-Generation Sequencing Reveals the Adaptive Role of the Epigenome in Three Deep-Sea Polychaetes.</title>
        <authorList>
            <person name="Perez M."/>
            <person name="Aroh O."/>
            <person name="Sun Y."/>
            <person name="Lan Y."/>
            <person name="Juniper S.K."/>
            <person name="Young C.R."/>
            <person name="Angers B."/>
            <person name="Qian P.Y."/>
        </authorList>
    </citation>
    <scope>NUCLEOTIDE SEQUENCE</scope>
    <source>
        <strain evidence="2">P08H-3</strain>
    </source>
</reference>
<feature type="region of interest" description="Disordered" evidence="1">
    <location>
        <begin position="1"/>
        <end position="30"/>
    </location>
</feature>
<feature type="compositionally biased region" description="Basic and acidic residues" evidence="1">
    <location>
        <begin position="1"/>
        <end position="12"/>
    </location>
</feature>
<gene>
    <name evidence="2" type="ORF">LSH36_321g08028</name>
</gene>
<evidence type="ECO:0000313" key="2">
    <source>
        <dbReference type="EMBL" id="KAK2152711.1"/>
    </source>
</evidence>
<proteinExistence type="predicted"/>